<name>A0AAV4UWN4_CAEEX</name>
<accession>A0AAV4UWN4</accession>
<reference evidence="2 3" key="1">
    <citation type="submission" date="2021-06" db="EMBL/GenBank/DDBJ databases">
        <title>Caerostris extrusa draft genome.</title>
        <authorList>
            <person name="Kono N."/>
            <person name="Arakawa K."/>
        </authorList>
    </citation>
    <scope>NUCLEOTIDE SEQUENCE [LARGE SCALE GENOMIC DNA]</scope>
</reference>
<sequence>MNLYYMHCRKKNPKENDFVSEKPEQYKTPKIKFPTKSCDINRLAMEHAQAYVQKPWDSYLKEESIVKSCMKCVPCASVCDYGTNVKKPNVVNYYTQTPCYPKQLYESNFQMPYAKYDSANTVAATVKSQKIRITQAGISSLPWKNYSRFNMCLLSIFLKFCLYKVVYLLPLNY</sequence>
<dbReference type="EMBL" id="BPLR01013590">
    <property type="protein sequence ID" value="GIY62184.1"/>
    <property type="molecule type" value="Genomic_DNA"/>
</dbReference>
<organism evidence="2 3">
    <name type="scientific">Caerostris extrusa</name>
    <name type="common">Bark spider</name>
    <name type="synonym">Caerostris bankana</name>
    <dbReference type="NCBI Taxonomy" id="172846"/>
    <lineage>
        <taxon>Eukaryota</taxon>
        <taxon>Metazoa</taxon>
        <taxon>Ecdysozoa</taxon>
        <taxon>Arthropoda</taxon>
        <taxon>Chelicerata</taxon>
        <taxon>Arachnida</taxon>
        <taxon>Araneae</taxon>
        <taxon>Araneomorphae</taxon>
        <taxon>Entelegynae</taxon>
        <taxon>Araneoidea</taxon>
        <taxon>Araneidae</taxon>
        <taxon>Caerostris</taxon>
    </lineage>
</organism>
<dbReference type="AlphaFoldDB" id="A0AAV4UWN4"/>
<keyword evidence="1" id="KW-1133">Transmembrane helix</keyword>
<evidence type="ECO:0000313" key="3">
    <source>
        <dbReference type="Proteomes" id="UP001054945"/>
    </source>
</evidence>
<dbReference type="Proteomes" id="UP001054945">
    <property type="component" value="Unassembled WGS sequence"/>
</dbReference>
<keyword evidence="1" id="KW-0472">Membrane</keyword>
<proteinExistence type="predicted"/>
<evidence type="ECO:0000256" key="1">
    <source>
        <dbReference type="SAM" id="Phobius"/>
    </source>
</evidence>
<evidence type="ECO:0008006" key="4">
    <source>
        <dbReference type="Google" id="ProtNLM"/>
    </source>
</evidence>
<keyword evidence="3" id="KW-1185">Reference proteome</keyword>
<comment type="caution">
    <text evidence="2">The sequence shown here is derived from an EMBL/GenBank/DDBJ whole genome shotgun (WGS) entry which is preliminary data.</text>
</comment>
<evidence type="ECO:0000313" key="2">
    <source>
        <dbReference type="EMBL" id="GIY62184.1"/>
    </source>
</evidence>
<protein>
    <recommendedName>
        <fullName evidence="4">4Fe-4S ferredoxin-type domain-containing protein</fullName>
    </recommendedName>
</protein>
<keyword evidence="1" id="KW-0812">Transmembrane</keyword>
<feature type="transmembrane region" description="Helical" evidence="1">
    <location>
        <begin position="149"/>
        <end position="169"/>
    </location>
</feature>
<gene>
    <name evidence="2" type="ORF">CEXT_743051</name>
</gene>